<name>A0A6P3YQX0_ZIZJJ</name>
<proteinExistence type="predicted"/>
<dbReference type="RefSeq" id="XP_015865759.3">
    <property type="nucleotide sequence ID" value="XM_016010273.4"/>
</dbReference>
<reference evidence="2" key="1">
    <citation type="submission" date="2025-05" db="UniProtKB">
        <authorList>
            <consortium name="RefSeq"/>
        </authorList>
    </citation>
    <scope>IDENTIFICATION</scope>
    <source>
        <tissue evidence="2">Seedling</tissue>
    </source>
</reference>
<dbReference type="AlphaFoldDB" id="A0A6P3YQX0"/>
<feature type="compositionally biased region" description="Polar residues" evidence="1">
    <location>
        <begin position="36"/>
        <end position="64"/>
    </location>
</feature>
<accession>A0A6P3YQX0</accession>
<dbReference type="PANTHER" id="PTHR37728:SF1">
    <property type="entry name" value="OS06G0132300 PROTEIN"/>
    <property type="match status" value="1"/>
</dbReference>
<dbReference type="KEGG" id="zju:107403393"/>
<organism evidence="2">
    <name type="scientific">Ziziphus jujuba</name>
    <name type="common">Chinese jujube</name>
    <name type="synonym">Ziziphus sativa</name>
    <dbReference type="NCBI Taxonomy" id="326968"/>
    <lineage>
        <taxon>Eukaryota</taxon>
        <taxon>Viridiplantae</taxon>
        <taxon>Streptophyta</taxon>
        <taxon>Embryophyta</taxon>
        <taxon>Tracheophyta</taxon>
        <taxon>Spermatophyta</taxon>
        <taxon>Magnoliopsida</taxon>
        <taxon>eudicotyledons</taxon>
        <taxon>Gunneridae</taxon>
        <taxon>Pentapetalae</taxon>
        <taxon>rosids</taxon>
        <taxon>fabids</taxon>
        <taxon>Rosales</taxon>
        <taxon>Rhamnaceae</taxon>
        <taxon>Paliureae</taxon>
        <taxon>Ziziphus</taxon>
    </lineage>
</organism>
<sequence>MWAASIGSSPGPCHSLIPKPTKPRRRLIGPLVLSVPVNSQPPDQNIQRLGRTSRTTIDSSTKPTNPIEKQDEGEEEEEGRQISGSDVLWAMQKAAAHKNRVSGMKKKKKKKNKMKKSKGSSSSHVEQEVAIDYSNVRPLSISSDWGGRLDELEKLLQELSSERI</sequence>
<dbReference type="GeneID" id="107403393"/>
<dbReference type="PANTHER" id="PTHR37728">
    <property type="entry name" value="BNAA04G26730D PROTEIN"/>
    <property type="match status" value="1"/>
</dbReference>
<evidence type="ECO:0000256" key="1">
    <source>
        <dbReference type="SAM" id="MobiDB-lite"/>
    </source>
</evidence>
<feature type="compositionally biased region" description="Basic residues" evidence="1">
    <location>
        <begin position="95"/>
        <end position="118"/>
    </location>
</feature>
<gene>
    <name evidence="2" type="primary">LOC107403393</name>
</gene>
<evidence type="ECO:0000313" key="2">
    <source>
        <dbReference type="RefSeq" id="XP_015865759.3"/>
    </source>
</evidence>
<feature type="region of interest" description="Disordered" evidence="1">
    <location>
        <begin position="1"/>
        <end position="133"/>
    </location>
</feature>
<protein>
    <submittedName>
        <fullName evidence="2">Uncharacterized protein LOC107403393</fullName>
    </submittedName>
</protein>